<protein>
    <submittedName>
        <fullName evidence="3">CarD family transcriptional regulator</fullName>
    </submittedName>
</protein>
<dbReference type="PANTHER" id="PTHR38447:SF1">
    <property type="entry name" value="RNA POLYMERASE-BINDING TRANSCRIPTION FACTOR CARD"/>
    <property type="match status" value="1"/>
</dbReference>
<feature type="region of interest" description="Disordered" evidence="1">
    <location>
        <begin position="168"/>
        <end position="193"/>
    </location>
</feature>
<dbReference type="Pfam" id="PF21095">
    <property type="entry name" value="CarD_C"/>
    <property type="match status" value="1"/>
</dbReference>
<organism evidence="3 4">
    <name type="scientific">Micavibrio aeruginosavorus</name>
    <dbReference type="NCBI Taxonomy" id="349221"/>
    <lineage>
        <taxon>Bacteria</taxon>
        <taxon>Pseudomonadati</taxon>
        <taxon>Bdellovibrionota</taxon>
        <taxon>Bdellovibrionia</taxon>
        <taxon>Bdellovibrionales</taxon>
        <taxon>Pseudobdellovibrionaceae</taxon>
        <taxon>Micavibrio</taxon>
    </lineage>
</organism>
<dbReference type="InterPro" id="IPR003711">
    <property type="entry name" value="CarD-like/TRCF_RID"/>
</dbReference>
<gene>
    <name evidence="3" type="ORF">DI586_01295</name>
</gene>
<dbReference type="Gene3D" id="1.20.58.1290">
    <property type="entry name" value="CarD-like, C-terminal domain"/>
    <property type="match status" value="1"/>
</dbReference>
<accession>A0A2W5FTT5</accession>
<dbReference type="Proteomes" id="UP000249739">
    <property type="component" value="Unassembled WGS sequence"/>
</dbReference>
<proteinExistence type="predicted"/>
<name>A0A2W5FTT5_9BACT</name>
<dbReference type="InterPro" id="IPR036101">
    <property type="entry name" value="CarD-like/TRCF_RID_sf"/>
</dbReference>
<dbReference type="SMART" id="SM01058">
    <property type="entry name" value="CarD_TRCF"/>
    <property type="match status" value="1"/>
</dbReference>
<dbReference type="InterPro" id="IPR048792">
    <property type="entry name" value="CarD_C"/>
</dbReference>
<evidence type="ECO:0000256" key="1">
    <source>
        <dbReference type="SAM" id="MobiDB-lite"/>
    </source>
</evidence>
<dbReference type="InterPro" id="IPR052531">
    <property type="entry name" value="CarD-like_regulator"/>
</dbReference>
<dbReference type="Gene3D" id="2.40.10.170">
    <property type="match status" value="1"/>
</dbReference>
<dbReference type="GO" id="GO:0009303">
    <property type="term" value="P:rRNA transcription"/>
    <property type="evidence" value="ECO:0007669"/>
    <property type="project" value="TreeGrafter"/>
</dbReference>
<evidence type="ECO:0000313" key="3">
    <source>
        <dbReference type="EMBL" id="PZP57180.1"/>
    </source>
</evidence>
<dbReference type="InterPro" id="IPR042215">
    <property type="entry name" value="CarD-like_C"/>
</dbReference>
<feature type="domain" description="CarD-like/TRCF RNAP-interacting" evidence="2">
    <location>
        <begin position="11"/>
        <end position="121"/>
    </location>
</feature>
<dbReference type="AlphaFoldDB" id="A0A2W5FTT5"/>
<dbReference type="SUPFAM" id="SSF141259">
    <property type="entry name" value="CarD-like"/>
    <property type="match status" value="1"/>
</dbReference>
<dbReference type="PANTHER" id="PTHR38447">
    <property type="entry name" value="TRANSCRIPTION FACTOR YDEB-RELATED"/>
    <property type="match status" value="1"/>
</dbReference>
<evidence type="ECO:0000259" key="2">
    <source>
        <dbReference type="SMART" id="SM01058"/>
    </source>
</evidence>
<sequence length="193" mass="21795">MAPAPANEKIEYKKGDYVVYPAHGVGQIEAIETAVIGGMEIKLYAIVFEKDRMRLKVPVFKAHASGLRRLSTTNRMQDALKTLQGRAQIRRAMWSRRAQEYETKINSGDPVSIAEVLRDLKRSNDDSEQSYSERQIYQSAMERLAREVAAVDRITEIEATERLEKLIRGGRKSKAEEKAIEDKAIEDKAAQAA</sequence>
<reference evidence="3 4" key="1">
    <citation type="submission" date="2017-08" db="EMBL/GenBank/DDBJ databases">
        <title>Infants hospitalized years apart are colonized by the same room-sourced microbial strains.</title>
        <authorList>
            <person name="Brooks B."/>
            <person name="Olm M.R."/>
            <person name="Firek B.A."/>
            <person name="Baker R."/>
            <person name="Thomas B.C."/>
            <person name="Morowitz M.J."/>
            <person name="Banfield J.F."/>
        </authorList>
    </citation>
    <scope>NUCLEOTIDE SEQUENCE [LARGE SCALE GENOMIC DNA]</scope>
    <source>
        <strain evidence="3">S2_006_000_R2_64</strain>
    </source>
</reference>
<dbReference type="EMBL" id="QFOT01000006">
    <property type="protein sequence ID" value="PZP57180.1"/>
    <property type="molecule type" value="Genomic_DNA"/>
</dbReference>
<dbReference type="Pfam" id="PF02559">
    <property type="entry name" value="CarD_TRCF_RID"/>
    <property type="match status" value="1"/>
</dbReference>
<comment type="caution">
    <text evidence="3">The sequence shown here is derived from an EMBL/GenBank/DDBJ whole genome shotgun (WGS) entry which is preliminary data.</text>
</comment>
<evidence type="ECO:0000313" key="4">
    <source>
        <dbReference type="Proteomes" id="UP000249739"/>
    </source>
</evidence>